<dbReference type="CDD" id="cd06171">
    <property type="entry name" value="Sigma70_r4"/>
    <property type="match status" value="1"/>
</dbReference>
<dbReference type="InterPro" id="IPR014284">
    <property type="entry name" value="RNA_pol_sigma-70_dom"/>
</dbReference>
<keyword evidence="2" id="KW-0805">Transcription regulation</keyword>
<evidence type="ECO:0000313" key="8">
    <source>
        <dbReference type="Proteomes" id="UP000076830"/>
    </source>
</evidence>
<keyword evidence="3" id="KW-0731">Sigma factor</keyword>
<keyword evidence="4" id="KW-0804">Transcription</keyword>
<evidence type="ECO:0000259" key="6">
    <source>
        <dbReference type="Pfam" id="PF08281"/>
    </source>
</evidence>
<dbReference type="SUPFAM" id="SSF88659">
    <property type="entry name" value="Sigma3 and sigma4 domains of RNA polymerase sigma factors"/>
    <property type="match status" value="1"/>
</dbReference>
<dbReference type="KEGG" id="dko:I596_3609"/>
<evidence type="ECO:0000256" key="2">
    <source>
        <dbReference type="ARBA" id="ARBA00023015"/>
    </source>
</evidence>
<dbReference type="GO" id="GO:0016987">
    <property type="term" value="F:sigma factor activity"/>
    <property type="evidence" value="ECO:0007669"/>
    <property type="project" value="UniProtKB-KW"/>
</dbReference>
<feature type="domain" description="RNA polymerase sigma factor 70 region 4 type 2" evidence="6">
    <location>
        <begin position="126"/>
        <end position="176"/>
    </location>
</feature>
<dbReference type="PANTHER" id="PTHR43133">
    <property type="entry name" value="RNA POLYMERASE ECF-TYPE SIGMA FACTO"/>
    <property type="match status" value="1"/>
</dbReference>
<dbReference type="STRING" id="1300342.I596_3609"/>
<dbReference type="PANTHER" id="PTHR43133:SF46">
    <property type="entry name" value="RNA POLYMERASE SIGMA-70 FACTOR ECF SUBFAMILY"/>
    <property type="match status" value="1"/>
</dbReference>
<proteinExistence type="inferred from homology"/>
<dbReference type="NCBIfam" id="TIGR02937">
    <property type="entry name" value="sigma70-ECF"/>
    <property type="match status" value="1"/>
</dbReference>
<dbReference type="InterPro" id="IPR013324">
    <property type="entry name" value="RNA_pol_sigma_r3/r4-like"/>
</dbReference>
<evidence type="ECO:0000256" key="3">
    <source>
        <dbReference type="ARBA" id="ARBA00023082"/>
    </source>
</evidence>
<feature type="domain" description="RNA polymerase sigma-70 region 2" evidence="5">
    <location>
        <begin position="28"/>
        <end position="90"/>
    </location>
</feature>
<sequence length="184" mass="20371">MADDEAAWLERATQGDTQAFRRLIDPQVDRLFRVCARITGDRALAEDALQEAFISAYRHLGRFDGRAAFSTWLHRIAVNAALEQMRRRGRHEVLQADSDEDDVLAVMEAAPGPERHAASAQIGRGIQAVLARMSSTERTAFVLRHHEGQSLEDISAALSLNVNACKQAIFRAVRKLRAAIEPAG</sequence>
<dbReference type="SUPFAM" id="SSF88946">
    <property type="entry name" value="Sigma2 domain of RNA polymerase sigma factors"/>
    <property type="match status" value="1"/>
</dbReference>
<evidence type="ECO:0000313" key="7">
    <source>
        <dbReference type="EMBL" id="ANB19597.1"/>
    </source>
</evidence>
<dbReference type="Gene3D" id="1.10.1740.10">
    <property type="match status" value="1"/>
</dbReference>
<dbReference type="Pfam" id="PF08281">
    <property type="entry name" value="Sigma70_r4_2"/>
    <property type="match status" value="1"/>
</dbReference>
<dbReference type="RefSeq" id="WP_067650644.1">
    <property type="nucleotide sequence ID" value="NZ_CP015249.1"/>
</dbReference>
<dbReference type="AlphaFoldDB" id="A0A160DXX2"/>
<evidence type="ECO:0000256" key="1">
    <source>
        <dbReference type="ARBA" id="ARBA00010641"/>
    </source>
</evidence>
<protein>
    <submittedName>
        <fullName evidence="7">RNA polymerase sigma-54 factor RpoN</fullName>
    </submittedName>
</protein>
<dbReference type="InterPro" id="IPR036388">
    <property type="entry name" value="WH-like_DNA-bd_sf"/>
</dbReference>
<keyword evidence="8" id="KW-1185">Reference proteome</keyword>
<dbReference type="InterPro" id="IPR007627">
    <property type="entry name" value="RNA_pol_sigma70_r2"/>
</dbReference>
<dbReference type="Gene3D" id="1.10.10.10">
    <property type="entry name" value="Winged helix-like DNA-binding domain superfamily/Winged helix DNA-binding domain"/>
    <property type="match status" value="1"/>
</dbReference>
<dbReference type="GO" id="GO:0003677">
    <property type="term" value="F:DNA binding"/>
    <property type="evidence" value="ECO:0007669"/>
    <property type="project" value="InterPro"/>
</dbReference>
<dbReference type="Pfam" id="PF04542">
    <property type="entry name" value="Sigma70_r2"/>
    <property type="match status" value="1"/>
</dbReference>
<evidence type="ECO:0000259" key="5">
    <source>
        <dbReference type="Pfam" id="PF04542"/>
    </source>
</evidence>
<name>A0A160DXX2_9GAMM</name>
<dbReference type="InterPro" id="IPR013249">
    <property type="entry name" value="RNA_pol_sigma70_r4_t2"/>
</dbReference>
<comment type="similarity">
    <text evidence="1">Belongs to the sigma-70 factor family. ECF subfamily.</text>
</comment>
<dbReference type="InterPro" id="IPR039425">
    <property type="entry name" value="RNA_pol_sigma-70-like"/>
</dbReference>
<organism evidence="7 8">
    <name type="scientific">Dokdonella koreensis DS-123</name>
    <dbReference type="NCBI Taxonomy" id="1300342"/>
    <lineage>
        <taxon>Bacteria</taxon>
        <taxon>Pseudomonadati</taxon>
        <taxon>Pseudomonadota</taxon>
        <taxon>Gammaproteobacteria</taxon>
        <taxon>Lysobacterales</taxon>
        <taxon>Rhodanobacteraceae</taxon>
        <taxon>Dokdonella</taxon>
    </lineage>
</organism>
<reference evidence="7 8" key="1">
    <citation type="submission" date="2016-04" db="EMBL/GenBank/DDBJ databases">
        <title>Complete genome sequence of Dokdonella koreensis DS-123T.</title>
        <authorList>
            <person name="Kim J.F."/>
            <person name="Lee H."/>
            <person name="Kwak M.-J."/>
        </authorList>
    </citation>
    <scope>NUCLEOTIDE SEQUENCE [LARGE SCALE GENOMIC DNA]</scope>
    <source>
        <strain evidence="7 8">DS-123</strain>
    </source>
</reference>
<dbReference type="InterPro" id="IPR013325">
    <property type="entry name" value="RNA_pol_sigma_r2"/>
</dbReference>
<dbReference type="GO" id="GO:0006352">
    <property type="term" value="P:DNA-templated transcription initiation"/>
    <property type="evidence" value="ECO:0007669"/>
    <property type="project" value="InterPro"/>
</dbReference>
<dbReference type="Proteomes" id="UP000076830">
    <property type="component" value="Chromosome"/>
</dbReference>
<evidence type="ECO:0000256" key="4">
    <source>
        <dbReference type="ARBA" id="ARBA00023163"/>
    </source>
</evidence>
<dbReference type="OrthoDB" id="9782108at2"/>
<gene>
    <name evidence="7" type="ORF">I596_3609</name>
</gene>
<accession>A0A160DXX2</accession>
<dbReference type="PATRIC" id="fig|1300342.3.peg.3528"/>
<dbReference type="EMBL" id="CP015249">
    <property type="protein sequence ID" value="ANB19597.1"/>
    <property type="molecule type" value="Genomic_DNA"/>
</dbReference>